<evidence type="ECO:0000259" key="2">
    <source>
        <dbReference type="PROSITE" id="PS51782"/>
    </source>
</evidence>
<dbReference type="SUPFAM" id="SSF54106">
    <property type="entry name" value="LysM domain"/>
    <property type="match status" value="3"/>
</dbReference>
<dbReference type="Pfam" id="PF01464">
    <property type="entry name" value="SLT"/>
    <property type="match status" value="1"/>
</dbReference>
<organism evidence="3 4">
    <name type="scientific">Neptuniibacter caesariensis</name>
    <dbReference type="NCBI Taxonomy" id="207954"/>
    <lineage>
        <taxon>Bacteria</taxon>
        <taxon>Pseudomonadati</taxon>
        <taxon>Pseudomonadota</taxon>
        <taxon>Gammaproteobacteria</taxon>
        <taxon>Oceanospirillales</taxon>
        <taxon>Oceanospirillaceae</taxon>
        <taxon>Neptuniibacter</taxon>
    </lineage>
</organism>
<dbReference type="InterPro" id="IPR018392">
    <property type="entry name" value="LysM"/>
</dbReference>
<dbReference type="GO" id="GO:0008932">
    <property type="term" value="F:lytic endotransglycosylase activity"/>
    <property type="evidence" value="ECO:0007669"/>
    <property type="project" value="TreeGrafter"/>
</dbReference>
<comment type="caution">
    <text evidence="3">The sequence shown here is derived from an EMBL/GenBank/DDBJ whole genome shotgun (WGS) entry which is preliminary data.</text>
</comment>
<dbReference type="CDD" id="cd00118">
    <property type="entry name" value="LysM"/>
    <property type="match status" value="3"/>
</dbReference>
<name>A0A2G6JPQ6_NEPCE</name>
<accession>A0A2G6JPQ6</accession>
<evidence type="ECO:0000313" key="3">
    <source>
        <dbReference type="EMBL" id="PIE25388.1"/>
    </source>
</evidence>
<reference evidence="3 4" key="1">
    <citation type="submission" date="2017-10" db="EMBL/GenBank/DDBJ databases">
        <title>Novel microbial diversity and functional potential in the marine mammal oral microbiome.</title>
        <authorList>
            <person name="Dudek N.K."/>
            <person name="Sun C.L."/>
            <person name="Burstein D."/>
            <person name="Kantor R.S."/>
            <person name="Aliaga Goltsman D.S."/>
            <person name="Bik E.M."/>
            <person name="Thomas B.C."/>
            <person name="Banfield J.F."/>
            <person name="Relman D.A."/>
        </authorList>
    </citation>
    <scope>NUCLEOTIDE SEQUENCE [LARGE SCALE GENOMIC DNA]</scope>
    <source>
        <strain evidence="3">DOLJORAL78_47_21</strain>
    </source>
</reference>
<dbReference type="Gene3D" id="1.10.530.10">
    <property type="match status" value="1"/>
</dbReference>
<feature type="region of interest" description="Disordered" evidence="1">
    <location>
        <begin position="406"/>
        <end position="431"/>
    </location>
</feature>
<dbReference type="InterPro" id="IPR023346">
    <property type="entry name" value="Lysozyme-like_dom_sf"/>
</dbReference>
<dbReference type="SUPFAM" id="SSF53955">
    <property type="entry name" value="Lysozyme-like"/>
    <property type="match status" value="1"/>
</dbReference>
<feature type="compositionally biased region" description="Basic residues" evidence="1">
    <location>
        <begin position="422"/>
        <end position="431"/>
    </location>
</feature>
<sequence length="547" mass="61996">MPVFSSPDTQTLRNLMLTPSKSILFYLIAGLALTGCQSVSEKSVNTTSSTKSALSDLVDSQQQSDKHKLTAANSPENLWDAVRREMRLDLHLDQPRVKAQLDWYKKHPQHMNRVAKRATPYYFHIVSEAQKRNIPVELSLLPIVESAFDPFAYSHGRAAGPWQFIPSTGKHFGLSQNWWYDGRRDIISSTDAAYTYLQQLNKRFNGDWLLALAAYNAGGGTVSQAIKRNQKANKATDYWSLQLPKETMIYVPKLLAIAELIKHSEQYSLVLKPIPNQAHFTAVDTGSQIDIAQAAHMAEITTKEMYLLNPGFNRWATAPDGPHRLLVPVHKEETFTQALSLLPDEARMKWAHYKIKSGDSLITIAKKHGTTVEQIRSINQLKGNRIRAGKTLLVPTASKHASEYTLSQQQRHADRQKSISRTTRRKEKHHIVQSGDSFWSIANKHNVGVRQLARWNNMAPGDPLRTGKRLVIWTEPEQAALPTTNRQLIRKLGYKVRSGDSLSRIASRFNVNITDILRWNKLNKSQYLRLGQHLTLYVDVTKQTATN</sequence>
<dbReference type="CDD" id="cd16894">
    <property type="entry name" value="MltD-like"/>
    <property type="match status" value="1"/>
</dbReference>
<dbReference type="SMART" id="SM00257">
    <property type="entry name" value="LysM"/>
    <property type="match status" value="3"/>
</dbReference>
<evidence type="ECO:0000256" key="1">
    <source>
        <dbReference type="SAM" id="MobiDB-lite"/>
    </source>
</evidence>
<dbReference type="Proteomes" id="UP000243469">
    <property type="component" value="Unassembled WGS sequence"/>
</dbReference>
<dbReference type="InterPro" id="IPR036779">
    <property type="entry name" value="LysM_dom_sf"/>
</dbReference>
<dbReference type="EMBL" id="PDSH01000006">
    <property type="protein sequence ID" value="PIE25388.1"/>
    <property type="molecule type" value="Genomic_DNA"/>
</dbReference>
<gene>
    <name evidence="3" type="ORF">CSA60_00685</name>
</gene>
<dbReference type="PANTHER" id="PTHR33734:SF22">
    <property type="entry name" value="MEMBRANE-BOUND LYTIC MUREIN TRANSGLYCOSYLASE D"/>
    <property type="match status" value="1"/>
</dbReference>
<feature type="domain" description="LysM" evidence="2">
    <location>
        <begin position="351"/>
        <end position="394"/>
    </location>
</feature>
<feature type="domain" description="LysM" evidence="2">
    <location>
        <begin position="492"/>
        <end position="536"/>
    </location>
</feature>
<dbReference type="InterPro" id="IPR008258">
    <property type="entry name" value="Transglycosylase_SLT_dom_1"/>
</dbReference>
<evidence type="ECO:0000313" key="4">
    <source>
        <dbReference type="Proteomes" id="UP000243469"/>
    </source>
</evidence>
<dbReference type="AlphaFoldDB" id="A0A2G6JPQ6"/>
<dbReference type="Pfam" id="PF01476">
    <property type="entry name" value="LysM"/>
    <property type="match status" value="3"/>
</dbReference>
<proteinExistence type="predicted"/>
<dbReference type="PANTHER" id="PTHR33734">
    <property type="entry name" value="LYSM DOMAIN-CONTAINING GPI-ANCHORED PROTEIN 2"/>
    <property type="match status" value="1"/>
</dbReference>
<dbReference type="Gene3D" id="3.10.350.10">
    <property type="entry name" value="LysM domain"/>
    <property type="match status" value="3"/>
</dbReference>
<feature type="domain" description="LysM" evidence="2">
    <location>
        <begin position="428"/>
        <end position="472"/>
    </location>
</feature>
<dbReference type="PROSITE" id="PS51782">
    <property type="entry name" value="LYSM"/>
    <property type="match status" value="3"/>
</dbReference>
<protein>
    <submittedName>
        <fullName evidence="3">Lytic transglycosylase</fullName>
    </submittedName>
</protein>